<accession>A0ABR8U438</accession>
<organism evidence="2 3">
    <name type="scientific">Oerskovia merdavium</name>
    <dbReference type="NCBI Taxonomy" id="2762227"/>
    <lineage>
        <taxon>Bacteria</taxon>
        <taxon>Bacillati</taxon>
        <taxon>Actinomycetota</taxon>
        <taxon>Actinomycetes</taxon>
        <taxon>Micrococcales</taxon>
        <taxon>Cellulomonadaceae</taxon>
        <taxon>Oerskovia</taxon>
    </lineage>
</organism>
<keyword evidence="3" id="KW-1185">Reference proteome</keyword>
<dbReference type="RefSeq" id="WP_191805995.1">
    <property type="nucleotide sequence ID" value="NZ_JACSQF010000029.1"/>
</dbReference>
<protein>
    <submittedName>
        <fullName evidence="2">Uncharacterized protein</fullName>
    </submittedName>
</protein>
<keyword evidence="1" id="KW-0812">Transmembrane</keyword>
<dbReference type="EMBL" id="JACSQF010000029">
    <property type="protein sequence ID" value="MBD7982808.1"/>
    <property type="molecule type" value="Genomic_DNA"/>
</dbReference>
<keyword evidence="1" id="KW-0472">Membrane</keyword>
<evidence type="ECO:0000313" key="3">
    <source>
        <dbReference type="Proteomes" id="UP000655570"/>
    </source>
</evidence>
<evidence type="ECO:0000313" key="2">
    <source>
        <dbReference type="EMBL" id="MBD7982808.1"/>
    </source>
</evidence>
<sequence>MKSAEPTTRRKLNPLLLPLVWIVLLGALFIFRVHPTVISFVLAAWIPVFLTVHQKLMAWSSGIAAILLIIFILVR</sequence>
<feature type="transmembrane region" description="Helical" evidence="1">
    <location>
        <begin position="21"/>
        <end position="50"/>
    </location>
</feature>
<dbReference type="Proteomes" id="UP000655570">
    <property type="component" value="Unassembled WGS sequence"/>
</dbReference>
<name>A0ABR8U438_9CELL</name>
<gene>
    <name evidence="2" type="ORF">H9641_19110</name>
</gene>
<comment type="caution">
    <text evidence="2">The sequence shown here is derived from an EMBL/GenBank/DDBJ whole genome shotgun (WGS) entry which is preliminary data.</text>
</comment>
<evidence type="ECO:0000256" key="1">
    <source>
        <dbReference type="SAM" id="Phobius"/>
    </source>
</evidence>
<proteinExistence type="predicted"/>
<feature type="transmembrane region" description="Helical" evidence="1">
    <location>
        <begin position="56"/>
        <end position="74"/>
    </location>
</feature>
<reference evidence="2 3" key="1">
    <citation type="submission" date="2020-08" db="EMBL/GenBank/DDBJ databases">
        <title>A Genomic Blueprint of the Chicken Gut Microbiome.</title>
        <authorList>
            <person name="Gilroy R."/>
            <person name="Ravi A."/>
            <person name="Getino M."/>
            <person name="Pursley I."/>
            <person name="Horton D.L."/>
            <person name="Alikhan N.-F."/>
            <person name="Baker D."/>
            <person name="Gharbi K."/>
            <person name="Hall N."/>
            <person name="Watson M."/>
            <person name="Adriaenssens E.M."/>
            <person name="Foster-Nyarko E."/>
            <person name="Jarju S."/>
            <person name="Secka A."/>
            <person name="Antonio M."/>
            <person name="Oren A."/>
            <person name="Chaudhuri R."/>
            <person name="La Ragione R.M."/>
            <person name="Hildebrand F."/>
            <person name="Pallen M.J."/>
        </authorList>
    </citation>
    <scope>NUCLEOTIDE SEQUENCE [LARGE SCALE GENOMIC DNA]</scope>
    <source>
        <strain evidence="2 3">Sa2CUA9</strain>
    </source>
</reference>
<keyword evidence="1" id="KW-1133">Transmembrane helix</keyword>